<dbReference type="AlphaFoldDB" id="A0A4U5PZY8"/>
<organism evidence="2">
    <name type="scientific">Populus alba</name>
    <name type="common">White poplar</name>
    <dbReference type="NCBI Taxonomy" id="43335"/>
    <lineage>
        <taxon>Eukaryota</taxon>
        <taxon>Viridiplantae</taxon>
        <taxon>Streptophyta</taxon>
        <taxon>Embryophyta</taxon>
        <taxon>Tracheophyta</taxon>
        <taxon>Spermatophyta</taxon>
        <taxon>Magnoliopsida</taxon>
        <taxon>eudicotyledons</taxon>
        <taxon>Gunneridae</taxon>
        <taxon>Pentapetalae</taxon>
        <taxon>rosids</taxon>
        <taxon>fabids</taxon>
        <taxon>Malpighiales</taxon>
        <taxon>Salicaceae</taxon>
        <taxon>Saliceae</taxon>
        <taxon>Populus</taxon>
    </lineage>
</organism>
<feature type="signal peptide" evidence="1">
    <location>
        <begin position="1"/>
        <end position="16"/>
    </location>
</feature>
<dbReference type="EMBL" id="RCHU01000527">
    <property type="protein sequence ID" value="TKS02781.1"/>
    <property type="molecule type" value="Genomic_DNA"/>
</dbReference>
<accession>A0A4U5PZY8</accession>
<feature type="chain" id="PRO_5020301087" description="Secreted protein" evidence="1">
    <location>
        <begin position="17"/>
        <end position="142"/>
    </location>
</feature>
<evidence type="ECO:0008006" key="3">
    <source>
        <dbReference type="Google" id="ProtNLM"/>
    </source>
</evidence>
<evidence type="ECO:0000256" key="1">
    <source>
        <dbReference type="SAM" id="SignalP"/>
    </source>
</evidence>
<evidence type="ECO:0000313" key="2">
    <source>
        <dbReference type="EMBL" id="TKS02781.1"/>
    </source>
</evidence>
<gene>
    <name evidence="2" type="ORF">D5086_0000159700</name>
</gene>
<protein>
    <recommendedName>
        <fullName evidence="3">Secreted protein</fullName>
    </recommendedName>
</protein>
<reference evidence="2" key="1">
    <citation type="submission" date="2018-10" db="EMBL/GenBank/DDBJ databases">
        <title>Population genomic analysis revealed the cold adaptation of white poplar.</title>
        <authorList>
            <person name="Liu Y.-J."/>
        </authorList>
    </citation>
    <scope>NUCLEOTIDE SEQUENCE [LARGE SCALE GENOMIC DNA]</scope>
    <source>
        <strain evidence="2">PAL-ZL1</strain>
    </source>
</reference>
<sequence length="142" mass="15207">MATLCMGLTLTGPGSFLTVLMVRMKSCLPGSISSLSSKHSGSRCKIGAGTYSPRFMKIKYLQHSSSRTSMPAVQDSTSSAAQATATGSIRGSVVKQIGNTQFCYLFASRGRSPHTSQKNDSNYLEIGRFECVGHQFPVVVCI</sequence>
<name>A0A4U5PZY8_POPAL</name>
<comment type="caution">
    <text evidence="2">The sequence shown here is derived from an EMBL/GenBank/DDBJ whole genome shotgun (WGS) entry which is preliminary data.</text>
</comment>
<proteinExistence type="predicted"/>
<keyword evidence="1" id="KW-0732">Signal</keyword>